<evidence type="ECO:0000256" key="1">
    <source>
        <dbReference type="ARBA" id="ARBA00022679"/>
    </source>
</evidence>
<dbReference type="Gene3D" id="3.30.559.10">
    <property type="entry name" value="Chloramphenicol acetyltransferase-like domain"/>
    <property type="match status" value="2"/>
</dbReference>
<accession>A0A6A5KVK3</accession>
<dbReference type="PANTHER" id="PTHR31896:SF64">
    <property type="entry name" value="TRICHOTHECENE 3-O-ACETYLTRANSFERASE"/>
    <property type="match status" value="1"/>
</dbReference>
<dbReference type="Pfam" id="PF02458">
    <property type="entry name" value="Transferase"/>
    <property type="match status" value="2"/>
</dbReference>
<dbReference type="EMBL" id="ML975259">
    <property type="protein sequence ID" value="KAF1837683.1"/>
    <property type="molecule type" value="Genomic_DNA"/>
</dbReference>
<organism evidence="2 3">
    <name type="scientific">Decorospora gaudefroyi</name>
    <dbReference type="NCBI Taxonomy" id="184978"/>
    <lineage>
        <taxon>Eukaryota</taxon>
        <taxon>Fungi</taxon>
        <taxon>Dikarya</taxon>
        <taxon>Ascomycota</taxon>
        <taxon>Pezizomycotina</taxon>
        <taxon>Dothideomycetes</taxon>
        <taxon>Pleosporomycetidae</taxon>
        <taxon>Pleosporales</taxon>
        <taxon>Pleosporineae</taxon>
        <taxon>Pleosporaceae</taxon>
        <taxon>Decorospora</taxon>
    </lineage>
</organism>
<dbReference type="InterPro" id="IPR051283">
    <property type="entry name" value="Sec_Metabolite_Acyltrans"/>
</dbReference>
<dbReference type="Proteomes" id="UP000800040">
    <property type="component" value="Unassembled WGS sequence"/>
</dbReference>
<name>A0A6A5KVK3_9PLEO</name>
<keyword evidence="3" id="KW-1185">Reference proteome</keyword>
<dbReference type="OrthoDB" id="444127at2759"/>
<dbReference type="AlphaFoldDB" id="A0A6A5KVK3"/>
<evidence type="ECO:0000313" key="3">
    <source>
        <dbReference type="Proteomes" id="UP000800040"/>
    </source>
</evidence>
<keyword evidence="1 2" id="KW-0808">Transferase</keyword>
<protein>
    <submittedName>
        <fullName evidence="2">Transferase family protein</fullName>
    </submittedName>
</protein>
<dbReference type="GO" id="GO:0016740">
    <property type="term" value="F:transferase activity"/>
    <property type="evidence" value="ECO:0007669"/>
    <property type="project" value="UniProtKB-KW"/>
</dbReference>
<gene>
    <name evidence="2" type="ORF">BDW02DRAFT_565794</name>
</gene>
<dbReference type="InterPro" id="IPR023213">
    <property type="entry name" value="CAT-like_dom_sf"/>
</dbReference>
<dbReference type="PANTHER" id="PTHR31896">
    <property type="entry name" value="FAMILY REGULATORY PROTEIN, PUTATIVE (AFU_ORTHOLOGUE AFUA_3G14730)-RELATED"/>
    <property type="match status" value="1"/>
</dbReference>
<proteinExistence type="predicted"/>
<sequence length="543" mass="59446">MTPSAALHGPSIARKSRVLPHQPTSRECALPLSLLDATTANFGLTSAIWLLERPTISLASADLANHLRTALSTTLDAYPLWCGYLKGILSIDDDELPLETASFPTHAKRYGRVYVHYGTSTDPGVEFVEATSTATVDNLYDAHSAKRRPVWNRGEDEQILTQFSPPTNVVRALEPNESDTDGLYKPIMAIQGTVLACGSYVLAVKIAHPLADITSLTRFVRDWASISRAMLTEAVLPVPNRLFEPQRLDAFAAGDINADHADPSIIKDALSLPLHRYDWWAPPAQPPSPFPSDLPLAGKPLPWAEWDTKAAVDQYTVHFSKKQIDHLWQSATQENSLPSPKLKISKHDALLAHVWSCVVRARGLEADQGPVHCDLVLGTRPAFQLDSSFLGSPTMMLNIEMPASHIASGSALGTIARRIRETVSLVNDPQRLSAHLHSIAYEASPQRLWQAFLGKRHILVTTWARAGVYDIDFGLGSRIRYADGVVPCLDGCILIVDSSPMECPLASSTVAPAWTDNGVDVTLPLRCQDMKRLLSDPLLLPNV</sequence>
<evidence type="ECO:0000313" key="2">
    <source>
        <dbReference type="EMBL" id="KAF1837683.1"/>
    </source>
</evidence>
<reference evidence="2" key="1">
    <citation type="submission" date="2020-01" db="EMBL/GenBank/DDBJ databases">
        <authorList>
            <consortium name="DOE Joint Genome Institute"/>
            <person name="Haridas S."/>
            <person name="Albert R."/>
            <person name="Binder M."/>
            <person name="Bloem J."/>
            <person name="Labutti K."/>
            <person name="Salamov A."/>
            <person name="Andreopoulos B."/>
            <person name="Baker S.E."/>
            <person name="Barry K."/>
            <person name="Bills G."/>
            <person name="Bluhm B.H."/>
            <person name="Cannon C."/>
            <person name="Castanera R."/>
            <person name="Culley D.E."/>
            <person name="Daum C."/>
            <person name="Ezra D."/>
            <person name="Gonzalez J.B."/>
            <person name="Henrissat B."/>
            <person name="Kuo A."/>
            <person name="Liang C."/>
            <person name="Lipzen A."/>
            <person name="Lutzoni F."/>
            <person name="Magnuson J."/>
            <person name="Mondo S."/>
            <person name="Nolan M."/>
            <person name="Ohm R."/>
            <person name="Pangilinan J."/>
            <person name="Park H.-J."/>
            <person name="Ramirez L."/>
            <person name="Alfaro M."/>
            <person name="Sun H."/>
            <person name="Tritt A."/>
            <person name="Yoshinaga Y."/>
            <person name="Zwiers L.-H."/>
            <person name="Turgeon B.G."/>
            <person name="Goodwin S.B."/>
            <person name="Spatafora J.W."/>
            <person name="Crous P.W."/>
            <person name="Grigoriev I.V."/>
        </authorList>
    </citation>
    <scope>NUCLEOTIDE SEQUENCE</scope>
    <source>
        <strain evidence="2">P77</strain>
    </source>
</reference>